<dbReference type="PANTHER" id="PTHR44591:SF3">
    <property type="entry name" value="RESPONSE REGULATORY DOMAIN-CONTAINING PROTEIN"/>
    <property type="match status" value="1"/>
</dbReference>
<name>X1GR43_9ZZZZ</name>
<comment type="caution">
    <text evidence="3">The sequence shown here is derived from an EMBL/GenBank/DDBJ whole genome shotgun (WGS) entry which is preliminary data.</text>
</comment>
<evidence type="ECO:0000256" key="1">
    <source>
        <dbReference type="ARBA" id="ARBA00022553"/>
    </source>
</evidence>
<dbReference type="PANTHER" id="PTHR44591">
    <property type="entry name" value="STRESS RESPONSE REGULATOR PROTEIN 1"/>
    <property type="match status" value="1"/>
</dbReference>
<keyword evidence="1" id="KW-0597">Phosphoprotein</keyword>
<feature type="domain" description="Response regulatory" evidence="2">
    <location>
        <begin position="4"/>
        <end position="121"/>
    </location>
</feature>
<proteinExistence type="predicted"/>
<dbReference type="GO" id="GO:0000160">
    <property type="term" value="P:phosphorelay signal transduction system"/>
    <property type="evidence" value="ECO:0007669"/>
    <property type="project" value="InterPro"/>
</dbReference>
<dbReference type="EMBL" id="BARU01010004">
    <property type="protein sequence ID" value="GAH44069.1"/>
    <property type="molecule type" value="Genomic_DNA"/>
</dbReference>
<dbReference type="InterPro" id="IPR050595">
    <property type="entry name" value="Bact_response_regulator"/>
</dbReference>
<dbReference type="SMART" id="SM00448">
    <property type="entry name" value="REC"/>
    <property type="match status" value="1"/>
</dbReference>
<reference evidence="3" key="1">
    <citation type="journal article" date="2014" name="Front. Microbiol.">
        <title>High frequency of phylogenetically diverse reductive dehalogenase-homologous genes in deep subseafloor sedimentary metagenomes.</title>
        <authorList>
            <person name="Kawai M."/>
            <person name="Futagami T."/>
            <person name="Toyoda A."/>
            <person name="Takaki Y."/>
            <person name="Nishi S."/>
            <person name="Hori S."/>
            <person name="Arai W."/>
            <person name="Tsubouchi T."/>
            <person name="Morono Y."/>
            <person name="Uchiyama I."/>
            <person name="Ito T."/>
            <person name="Fujiyama A."/>
            <person name="Inagaki F."/>
            <person name="Takami H."/>
        </authorList>
    </citation>
    <scope>NUCLEOTIDE SEQUENCE</scope>
    <source>
        <strain evidence="3">Expedition CK06-06</strain>
    </source>
</reference>
<dbReference type="SUPFAM" id="SSF52172">
    <property type="entry name" value="CheY-like"/>
    <property type="match status" value="1"/>
</dbReference>
<accession>X1GR43</accession>
<dbReference type="CDD" id="cd17574">
    <property type="entry name" value="REC_OmpR"/>
    <property type="match status" value="1"/>
</dbReference>
<gene>
    <name evidence="3" type="ORF">S03H2_19182</name>
</gene>
<dbReference type="InterPro" id="IPR011006">
    <property type="entry name" value="CheY-like_superfamily"/>
</dbReference>
<evidence type="ECO:0000259" key="2">
    <source>
        <dbReference type="PROSITE" id="PS50110"/>
    </source>
</evidence>
<dbReference type="Gene3D" id="3.40.50.2300">
    <property type="match status" value="1"/>
</dbReference>
<protein>
    <recommendedName>
        <fullName evidence="2">Response regulatory domain-containing protein</fullName>
    </recommendedName>
</protein>
<sequence length="130" mass="15144">MKKKIMVVDDEPDQVYTIQQFFEFSGEYEVIGANSGMECVELLKNNNIPDLILLDIMMPEKSGWDVFAQLKEKTEWREIPILFLTALTDEYSKGFGSISADDYIEKPYDLDELKKRIEKVLNKTKKKKPL</sequence>
<dbReference type="Pfam" id="PF00072">
    <property type="entry name" value="Response_reg"/>
    <property type="match status" value="1"/>
</dbReference>
<dbReference type="InterPro" id="IPR001789">
    <property type="entry name" value="Sig_transdc_resp-reg_receiver"/>
</dbReference>
<evidence type="ECO:0000313" key="3">
    <source>
        <dbReference type="EMBL" id="GAH44069.1"/>
    </source>
</evidence>
<dbReference type="AlphaFoldDB" id="X1GR43"/>
<organism evidence="3">
    <name type="scientific">marine sediment metagenome</name>
    <dbReference type="NCBI Taxonomy" id="412755"/>
    <lineage>
        <taxon>unclassified sequences</taxon>
        <taxon>metagenomes</taxon>
        <taxon>ecological metagenomes</taxon>
    </lineage>
</organism>
<dbReference type="PROSITE" id="PS50110">
    <property type="entry name" value="RESPONSE_REGULATORY"/>
    <property type="match status" value="1"/>
</dbReference>